<reference evidence="2 3" key="1">
    <citation type="submission" date="2018-11" db="EMBL/GenBank/DDBJ databases">
        <authorList>
            <person name="Lopez-Roques C."/>
            <person name="Donnadieu C."/>
            <person name="Bouchez O."/>
            <person name="Klopp C."/>
            <person name="Cabau C."/>
            <person name="Zahm M."/>
        </authorList>
    </citation>
    <scope>NUCLEOTIDE SEQUENCE [LARGE SCALE GENOMIC DNA]</scope>
    <source>
        <strain evidence="2">RS831</strain>
        <tissue evidence="2">Whole body</tissue>
    </source>
</reference>
<accession>A0A3S2PU27</accession>
<dbReference type="Proteomes" id="UP000283210">
    <property type="component" value="Chromosome 1"/>
</dbReference>
<dbReference type="PANTHER" id="PTHR23389">
    <property type="entry name" value="CHROMOSOME TRANSMISSION FIDELITY FACTOR 18"/>
    <property type="match status" value="1"/>
</dbReference>
<dbReference type="AlphaFoldDB" id="A0A3S2PU27"/>
<sequence>MTDGLKVSINYRHSSCKDYPQPTIVIPSSESSSSDQEAPQEGERKLSVNEAKTPRKRLKVFPIFLQNSKGNLSSETQLYQSAKRKAAFCTQKNDKCATLPTHVTADDGRGLSTCGEQLSESELQSSLDEIQTSNPSFPVQTVFSALQKKAREDLQKCQGHASHTPKEKRKGESEASERLTKRPRCCVPSEAVTDQDLHRFFSAQKKPRGDSCVEDTLWTDKYSPQHSSEVIGNAASVAKLHSWLKKWKLRANQDERRKMEERRRLEDDSWDCGDFQGESTTENPAEEFLWNTMLISGPSGVGKTASVYACSQELGFKVFEEKTRSNRPSSAATTPSSSSSTPRCEAGKTLFPKNVSSTSKKAAKRKPSSRRHKAAADALTLAHFFKLNDGSDRKILSDPLAGCDRGEAQSKSTATSLILFEEVDVIFEDDVGFLAAVKAFMKTTKRPVVLTTNDPLFKDRFDSSLEEITFKAPSEASVCSYLQLLSLAERRRLDSGDARNLLALTGGDVRRCLLQLQLWVHSGGGGAQTTRLHSIVTKGCRSELPPRETSCSASMLGLQSVSPSHLLDYLKPKTDTKMFLKLLAESWRGGVPLLYSNLELLLSLRASVHSPDEETDSCLQLQHRHADHHVQQQKRSSASVSCRKSVSRLSRQKSSSNPRLIKKPKRESWIPNEADSLRALADFLDLMSYLDTTLPNAGPPVCRSSCSGAFIWTGAALGDGFLDQIGEEEEEERTCESKERLLDIRAAVEGLGFRICSRSASEAWILPHIEEQERGRLDERVTTEKPTLSFTFQPLCAPSVSQRRLKLSRTVLSSRTFGVLGNRGAVCAEYMPVLRFICHKRKEHAR</sequence>
<dbReference type="OrthoDB" id="9996895at2759"/>
<gene>
    <name evidence="2" type="ORF">OJAV_G00008360</name>
</gene>
<feature type="region of interest" description="Disordered" evidence="1">
    <location>
        <begin position="623"/>
        <end position="665"/>
    </location>
</feature>
<feature type="compositionally biased region" description="Low complexity" evidence="1">
    <location>
        <begin position="328"/>
        <end position="342"/>
    </location>
</feature>
<evidence type="ECO:0008006" key="4">
    <source>
        <dbReference type="Google" id="ProtNLM"/>
    </source>
</evidence>
<feature type="region of interest" description="Disordered" evidence="1">
    <location>
        <begin position="14"/>
        <end position="51"/>
    </location>
</feature>
<dbReference type="GO" id="GO:0003677">
    <property type="term" value="F:DNA binding"/>
    <property type="evidence" value="ECO:0007669"/>
    <property type="project" value="TreeGrafter"/>
</dbReference>
<evidence type="ECO:0000313" key="3">
    <source>
        <dbReference type="Proteomes" id="UP000283210"/>
    </source>
</evidence>
<dbReference type="GO" id="GO:0061860">
    <property type="term" value="F:DNA clamp unloader activity"/>
    <property type="evidence" value="ECO:0007669"/>
    <property type="project" value="TreeGrafter"/>
</dbReference>
<proteinExistence type="predicted"/>
<evidence type="ECO:0000256" key="1">
    <source>
        <dbReference type="SAM" id="MobiDB-lite"/>
    </source>
</evidence>
<name>A0A3S2PU27_ORYJA</name>
<reference evidence="2 3" key="2">
    <citation type="submission" date="2019-01" db="EMBL/GenBank/DDBJ databases">
        <title>A chromosome length genome reference of the Java medaka (oryzias javanicus).</title>
        <authorList>
            <person name="Herpin A."/>
            <person name="Takehana Y."/>
            <person name="Naruse K."/>
            <person name="Ansai S."/>
            <person name="Kawaguchi M."/>
        </authorList>
    </citation>
    <scope>NUCLEOTIDE SEQUENCE [LARGE SCALE GENOMIC DNA]</scope>
    <source>
        <strain evidence="2">RS831</strain>
        <tissue evidence="2">Whole body</tissue>
    </source>
</reference>
<dbReference type="PANTHER" id="PTHR23389:SF21">
    <property type="entry name" value="ATPASE FAMILY AAA DOMAIN-CONTAINING PROTEIN 5"/>
    <property type="match status" value="1"/>
</dbReference>
<feature type="region of interest" description="Disordered" evidence="1">
    <location>
        <begin position="154"/>
        <end position="184"/>
    </location>
</feature>
<feature type="region of interest" description="Disordered" evidence="1">
    <location>
        <begin position="321"/>
        <end position="370"/>
    </location>
</feature>
<feature type="compositionally biased region" description="Basic residues" evidence="1">
    <location>
        <begin position="361"/>
        <end position="370"/>
    </location>
</feature>
<keyword evidence="3" id="KW-1185">Reference proteome</keyword>
<dbReference type="EMBL" id="CM012437">
    <property type="protein sequence ID" value="RVE76315.1"/>
    <property type="molecule type" value="Genomic_DNA"/>
</dbReference>
<protein>
    <recommendedName>
        <fullName evidence="4">AAA+ ATPase domain-containing protein</fullName>
    </recommendedName>
</protein>
<organism evidence="2 3">
    <name type="scientific">Oryzias javanicus</name>
    <name type="common">Javanese ricefish</name>
    <name type="synonym">Aplocheilus javanicus</name>
    <dbReference type="NCBI Taxonomy" id="123683"/>
    <lineage>
        <taxon>Eukaryota</taxon>
        <taxon>Metazoa</taxon>
        <taxon>Chordata</taxon>
        <taxon>Craniata</taxon>
        <taxon>Vertebrata</taxon>
        <taxon>Euteleostomi</taxon>
        <taxon>Actinopterygii</taxon>
        <taxon>Neopterygii</taxon>
        <taxon>Teleostei</taxon>
        <taxon>Neoteleostei</taxon>
        <taxon>Acanthomorphata</taxon>
        <taxon>Ovalentaria</taxon>
        <taxon>Atherinomorphae</taxon>
        <taxon>Beloniformes</taxon>
        <taxon>Adrianichthyidae</taxon>
        <taxon>Oryziinae</taxon>
        <taxon>Oryzias</taxon>
    </lineage>
</organism>
<feature type="compositionally biased region" description="Low complexity" evidence="1">
    <location>
        <begin position="634"/>
        <end position="656"/>
    </location>
</feature>
<dbReference type="SUPFAM" id="SSF52540">
    <property type="entry name" value="P-loop containing nucleoside triphosphate hydrolases"/>
    <property type="match status" value="1"/>
</dbReference>
<evidence type="ECO:0000313" key="2">
    <source>
        <dbReference type="EMBL" id="RVE76315.1"/>
    </source>
</evidence>
<feature type="compositionally biased region" description="Basic and acidic residues" evidence="1">
    <location>
        <begin position="169"/>
        <end position="180"/>
    </location>
</feature>
<dbReference type="InterPro" id="IPR027417">
    <property type="entry name" value="P-loop_NTPase"/>
</dbReference>
<dbReference type="GO" id="GO:0005634">
    <property type="term" value="C:nucleus"/>
    <property type="evidence" value="ECO:0007669"/>
    <property type="project" value="TreeGrafter"/>
</dbReference>
<dbReference type="Gene3D" id="3.40.50.300">
    <property type="entry name" value="P-loop containing nucleotide triphosphate hydrolases"/>
    <property type="match status" value="1"/>
</dbReference>